<dbReference type="PANTHER" id="PTHR30061:SF50">
    <property type="entry name" value="MALTOSE_MALTODEXTRIN-BINDING PERIPLASMIC PROTEIN"/>
    <property type="match status" value="1"/>
</dbReference>
<dbReference type="GO" id="GO:0015768">
    <property type="term" value="P:maltose transport"/>
    <property type="evidence" value="ECO:0007669"/>
    <property type="project" value="TreeGrafter"/>
</dbReference>
<dbReference type="Gene3D" id="3.40.190.10">
    <property type="entry name" value="Periplasmic binding protein-like II"/>
    <property type="match status" value="2"/>
</dbReference>
<dbReference type="RefSeq" id="WP_184026078.1">
    <property type="nucleotide sequence ID" value="NZ_JACHFN010000002.1"/>
</dbReference>
<gene>
    <name evidence="6" type="ORF">HNQ09_000942</name>
</gene>
<protein>
    <submittedName>
        <fullName evidence="6">Arabinogalactan oligomer/maltooligosaccharide transport system substrate-binding protein</fullName>
    </submittedName>
</protein>
<evidence type="ECO:0000256" key="5">
    <source>
        <dbReference type="SAM" id="SignalP"/>
    </source>
</evidence>
<sequence length="393" mass="41637">MKKALTILSLALLGNASAATITVWTHFGSGELTWLKDQAADFKKKTGHTVNLVSVPFDNIPDKMIQSAPKGQGPDLVVTLPQDRLGQLAAAGVIEPMDKYVTSRSDLDRTALSAMTYKGKLFGLPMFAESVALVYNKKLVPTAPTTWNAFLSTAQKNTGNGRFGFLMDLGNAYQNYGFISAYGGYVFKNSGGTLNTKDVGLANAGADKAAGFMNDLRYKYNLVPEGVDGGAAKSAFVDGRLAMLLTGPWDMSDIKKAGINYGIATFPTPPGASGKWSPFVGVQGAMLSAYSKNKAVAAQFARSIVTGDAQVAFNKAGGRIPVSLSARTKLKSDPVVAGFSKTISAGTPMPNVVEMGAVWGPWTNAVAQSVQRPNQNYTQILDKAVQEINSAIK</sequence>
<evidence type="ECO:0000313" key="7">
    <source>
        <dbReference type="Proteomes" id="UP000525389"/>
    </source>
</evidence>
<dbReference type="Proteomes" id="UP000525389">
    <property type="component" value="Unassembled WGS sequence"/>
</dbReference>
<comment type="similarity">
    <text evidence="1">Belongs to the bacterial solute-binding protein 1 family.</text>
</comment>
<evidence type="ECO:0000256" key="3">
    <source>
        <dbReference type="ARBA" id="ARBA00022597"/>
    </source>
</evidence>
<proteinExistence type="inferred from homology"/>
<dbReference type="PANTHER" id="PTHR30061">
    <property type="entry name" value="MALTOSE-BINDING PERIPLASMIC PROTEIN"/>
    <property type="match status" value="1"/>
</dbReference>
<evidence type="ECO:0000256" key="4">
    <source>
        <dbReference type="ARBA" id="ARBA00022729"/>
    </source>
</evidence>
<keyword evidence="3" id="KW-0762">Sugar transport</keyword>
<name>A0A7W8LPG9_9DEIO</name>
<dbReference type="CDD" id="cd13586">
    <property type="entry name" value="PBP2_Maltose_binding_like"/>
    <property type="match status" value="1"/>
</dbReference>
<dbReference type="GO" id="GO:0042956">
    <property type="term" value="P:maltodextrin transmembrane transport"/>
    <property type="evidence" value="ECO:0007669"/>
    <property type="project" value="TreeGrafter"/>
</dbReference>
<dbReference type="PRINTS" id="PR00181">
    <property type="entry name" value="MALTOSEBP"/>
</dbReference>
<keyword evidence="7" id="KW-1185">Reference proteome</keyword>
<evidence type="ECO:0000256" key="2">
    <source>
        <dbReference type="ARBA" id="ARBA00022448"/>
    </source>
</evidence>
<dbReference type="GO" id="GO:1901982">
    <property type="term" value="F:maltose binding"/>
    <property type="evidence" value="ECO:0007669"/>
    <property type="project" value="TreeGrafter"/>
</dbReference>
<organism evidence="6 7">
    <name type="scientific">Deinococcus budaensis</name>
    <dbReference type="NCBI Taxonomy" id="1665626"/>
    <lineage>
        <taxon>Bacteria</taxon>
        <taxon>Thermotogati</taxon>
        <taxon>Deinococcota</taxon>
        <taxon>Deinococci</taxon>
        <taxon>Deinococcales</taxon>
        <taxon>Deinococcaceae</taxon>
        <taxon>Deinococcus</taxon>
    </lineage>
</organism>
<dbReference type="InterPro" id="IPR006060">
    <property type="entry name" value="Maltose/Cyclodextrin-bd"/>
</dbReference>
<accession>A0A7W8LPG9</accession>
<dbReference type="EMBL" id="JACHFN010000002">
    <property type="protein sequence ID" value="MBB5233525.1"/>
    <property type="molecule type" value="Genomic_DNA"/>
</dbReference>
<keyword evidence="4 5" id="KW-0732">Signal</keyword>
<dbReference type="SUPFAM" id="SSF53850">
    <property type="entry name" value="Periplasmic binding protein-like II"/>
    <property type="match status" value="1"/>
</dbReference>
<dbReference type="InterPro" id="IPR006059">
    <property type="entry name" value="SBP"/>
</dbReference>
<feature type="signal peptide" evidence="5">
    <location>
        <begin position="1"/>
        <end position="18"/>
    </location>
</feature>
<dbReference type="GO" id="GO:0015144">
    <property type="term" value="F:carbohydrate transmembrane transporter activity"/>
    <property type="evidence" value="ECO:0007669"/>
    <property type="project" value="InterPro"/>
</dbReference>
<dbReference type="Pfam" id="PF13416">
    <property type="entry name" value="SBP_bac_8"/>
    <property type="match status" value="1"/>
</dbReference>
<feature type="chain" id="PRO_5031568988" evidence="5">
    <location>
        <begin position="19"/>
        <end position="393"/>
    </location>
</feature>
<evidence type="ECO:0000313" key="6">
    <source>
        <dbReference type="EMBL" id="MBB5233525.1"/>
    </source>
</evidence>
<reference evidence="6 7" key="1">
    <citation type="submission" date="2020-08" db="EMBL/GenBank/DDBJ databases">
        <title>Genomic Encyclopedia of Type Strains, Phase IV (KMG-IV): sequencing the most valuable type-strain genomes for metagenomic binning, comparative biology and taxonomic classification.</title>
        <authorList>
            <person name="Goeker M."/>
        </authorList>
    </citation>
    <scope>NUCLEOTIDE SEQUENCE [LARGE SCALE GENOMIC DNA]</scope>
    <source>
        <strain evidence="6 7">DSM 101791</strain>
    </source>
</reference>
<dbReference type="AlphaFoldDB" id="A0A7W8LPG9"/>
<keyword evidence="2" id="KW-0813">Transport</keyword>
<evidence type="ECO:0000256" key="1">
    <source>
        <dbReference type="ARBA" id="ARBA00008520"/>
    </source>
</evidence>
<comment type="caution">
    <text evidence="6">The sequence shown here is derived from an EMBL/GenBank/DDBJ whole genome shotgun (WGS) entry which is preliminary data.</text>
</comment>
<dbReference type="GO" id="GO:0055052">
    <property type="term" value="C:ATP-binding cassette (ABC) transporter complex, substrate-binding subunit-containing"/>
    <property type="evidence" value="ECO:0007669"/>
    <property type="project" value="TreeGrafter"/>
</dbReference>